<keyword evidence="1" id="KW-0479">Metal-binding</keyword>
<evidence type="ECO:0000256" key="1">
    <source>
        <dbReference type="ARBA" id="ARBA00022723"/>
    </source>
</evidence>
<evidence type="ECO:0000256" key="2">
    <source>
        <dbReference type="ARBA" id="ARBA00022771"/>
    </source>
</evidence>
<dbReference type="Proteomes" id="UP001291623">
    <property type="component" value="Unassembled WGS sequence"/>
</dbReference>
<gene>
    <name evidence="6" type="ORF">RND71_021893</name>
</gene>
<dbReference type="PANTHER" id="PTHR33248">
    <property type="entry name" value="ZINC ION-BINDING PROTEIN"/>
    <property type="match status" value="1"/>
</dbReference>
<keyword evidence="2 4" id="KW-0863">Zinc-finger</keyword>
<accession>A0AAE1VFN9</accession>
<evidence type="ECO:0000259" key="5">
    <source>
        <dbReference type="PROSITE" id="PS51999"/>
    </source>
</evidence>
<dbReference type="GO" id="GO:0008270">
    <property type="term" value="F:zinc ion binding"/>
    <property type="evidence" value="ECO:0007669"/>
    <property type="project" value="UniProtKB-KW"/>
</dbReference>
<feature type="domain" description="GRF-type" evidence="5">
    <location>
        <begin position="17"/>
        <end position="60"/>
    </location>
</feature>
<organism evidence="6 7">
    <name type="scientific">Anisodus tanguticus</name>
    <dbReference type="NCBI Taxonomy" id="243964"/>
    <lineage>
        <taxon>Eukaryota</taxon>
        <taxon>Viridiplantae</taxon>
        <taxon>Streptophyta</taxon>
        <taxon>Embryophyta</taxon>
        <taxon>Tracheophyta</taxon>
        <taxon>Spermatophyta</taxon>
        <taxon>Magnoliopsida</taxon>
        <taxon>eudicotyledons</taxon>
        <taxon>Gunneridae</taxon>
        <taxon>Pentapetalae</taxon>
        <taxon>asterids</taxon>
        <taxon>lamiids</taxon>
        <taxon>Solanales</taxon>
        <taxon>Solanaceae</taxon>
        <taxon>Solanoideae</taxon>
        <taxon>Hyoscyameae</taxon>
        <taxon>Anisodus</taxon>
    </lineage>
</organism>
<proteinExistence type="predicted"/>
<sequence length="106" mass="12276">MSQNSSSNTYATQKEICRCGDLAFIRILKTPQNPGREFYGCTKGNKEDGSCGYFRWVDDDTPFIGEEKFNLLHILHKAEESLREVRSLFLEAEASRDWFKDQMKEA</sequence>
<dbReference type="PROSITE" id="PS51999">
    <property type="entry name" value="ZF_GRF"/>
    <property type="match status" value="1"/>
</dbReference>
<evidence type="ECO:0000313" key="7">
    <source>
        <dbReference type="Proteomes" id="UP001291623"/>
    </source>
</evidence>
<keyword evidence="7" id="KW-1185">Reference proteome</keyword>
<dbReference type="Pfam" id="PF06839">
    <property type="entry name" value="Zn_ribbon_GRF"/>
    <property type="match status" value="1"/>
</dbReference>
<dbReference type="AlphaFoldDB" id="A0AAE1VFN9"/>
<evidence type="ECO:0000256" key="4">
    <source>
        <dbReference type="PROSITE-ProRule" id="PRU01343"/>
    </source>
</evidence>
<name>A0AAE1VFN9_9SOLA</name>
<dbReference type="InterPro" id="IPR010666">
    <property type="entry name" value="Znf_GRF"/>
</dbReference>
<keyword evidence="3" id="KW-0862">Zinc</keyword>
<comment type="caution">
    <text evidence="6">The sequence shown here is derived from an EMBL/GenBank/DDBJ whole genome shotgun (WGS) entry which is preliminary data.</text>
</comment>
<protein>
    <recommendedName>
        <fullName evidence="5">GRF-type domain-containing protein</fullName>
    </recommendedName>
</protein>
<evidence type="ECO:0000313" key="6">
    <source>
        <dbReference type="EMBL" id="KAK4359664.1"/>
    </source>
</evidence>
<evidence type="ECO:0000256" key="3">
    <source>
        <dbReference type="ARBA" id="ARBA00022833"/>
    </source>
</evidence>
<reference evidence="6" key="1">
    <citation type="submission" date="2023-12" db="EMBL/GenBank/DDBJ databases">
        <title>Genome assembly of Anisodus tanguticus.</title>
        <authorList>
            <person name="Wang Y.-J."/>
        </authorList>
    </citation>
    <scope>NUCLEOTIDE SEQUENCE</scope>
    <source>
        <strain evidence="6">KB-2021</strain>
        <tissue evidence="6">Leaf</tissue>
    </source>
</reference>
<dbReference type="EMBL" id="JAVYJV010000011">
    <property type="protein sequence ID" value="KAK4359664.1"/>
    <property type="molecule type" value="Genomic_DNA"/>
</dbReference>